<dbReference type="GO" id="GO:0030694">
    <property type="term" value="C:bacterial-type flagellum basal body, rod"/>
    <property type="evidence" value="ECO:0007669"/>
    <property type="project" value="InterPro"/>
</dbReference>
<comment type="similarity">
    <text evidence="2 6">Belongs to the flagella basal body rod proteins family.</text>
</comment>
<dbReference type="EMBL" id="MZGX01000008">
    <property type="protein sequence ID" value="OPX44596.1"/>
    <property type="molecule type" value="Genomic_DNA"/>
</dbReference>
<organism evidence="7 8">
    <name type="scientific">Ruminiclostridium hungatei</name>
    <name type="common">Clostridium hungatei</name>
    <dbReference type="NCBI Taxonomy" id="48256"/>
    <lineage>
        <taxon>Bacteria</taxon>
        <taxon>Bacillati</taxon>
        <taxon>Bacillota</taxon>
        <taxon>Clostridia</taxon>
        <taxon>Eubacteriales</taxon>
        <taxon>Oscillospiraceae</taxon>
        <taxon>Ruminiclostridium</taxon>
    </lineage>
</organism>
<dbReference type="PIRSF" id="PIRSF002889">
    <property type="entry name" value="Rod_FlgB"/>
    <property type="match status" value="1"/>
</dbReference>
<dbReference type="NCBIfam" id="TIGR01396">
    <property type="entry name" value="FlgB"/>
    <property type="match status" value="1"/>
</dbReference>
<comment type="caution">
    <text evidence="7">The sequence shown here is derived from an EMBL/GenBank/DDBJ whole genome shotgun (WGS) entry which is preliminary data.</text>
</comment>
<dbReference type="GO" id="GO:0071978">
    <property type="term" value="P:bacterial-type flagellum-dependent swarming motility"/>
    <property type="evidence" value="ECO:0007669"/>
    <property type="project" value="TreeGrafter"/>
</dbReference>
<reference evidence="7 8" key="1">
    <citation type="submission" date="2017-03" db="EMBL/GenBank/DDBJ databases">
        <title>Genome sequence of Clostridium hungatei DSM 14427.</title>
        <authorList>
            <person name="Poehlein A."/>
            <person name="Daniel R."/>
        </authorList>
    </citation>
    <scope>NUCLEOTIDE SEQUENCE [LARGE SCALE GENOMIC DNA]</scope>
    <source>
        <strain evidence="7 8">DSM 14427</strain>
    </source>
</reference>
<dbReference type="InterPro" id="IPR006300">
    <property type="entry name" value="FlgB"/>
</dbReference>
<evidence type="ECO:0000313" key="7">
    <source>
        <dbReference type="EMBL" id="OPX44596.1"/>
    </source>
</evidence>
<evidence type="ECO:0000256" key="2">
    <source>
        <dbReference type="ARBA" id="ARBA00009677"/>
    </source>
</evidence>
<keyword evidence="4 6" id="KW-0975">Bacterial flagellum</keyword>
<dbReference type="RefSeq" id="WP_080064034.1">
    <property type="nucleotide sequence ID" value="NZ_MZGX01000008.1"/>
</dbReference>
<evidence type="ECO:0000256" key="6">
    <source>
        <dbReference type="PIRNR" id="PIRNR002889"/>
    </source>
</evidence>
<comment type="function">
    <text evidence="5 6">Structural component of flagellum, the bacterial motility apparatus. Part of the rod structure of flagellar basal body.</text>
</comment>
<name>A0A1V4SM71_RUMHU</name>
<dbReference type="PANTHER" id="PTHR30435">
    <property type="entry name" value="FLAGELLAR PROTEIN"/>
    <property type="match status" value="1"/>
</dbReference>
<evidence type="ECO:0000256" key="3">
    <source>
        <dbReference type="ARBA" id="ARBA00014376"/>
    </source>
</evidence>
<evidence type="ECO:0000313" key="8">
    <source>
        <dbReference type="Proteomes" id="UP000191554"/>
    </source>
</evidence>
<proteinExistence type="inferred from homology"/>
<sequence>MIQNLFGKSSILEKSLNASWTRNDVITQNLANVDTPQYKRKDVAFEEYLNDSMGRTKLEGTVTDKRHIAINSRGNVDSIEPELVEDNSDSSMRIDGNNVDIDSEMANLAKNQIKYNALIQMLNGNYSKIKSVISEGRG</sequence>
<keyword evidence="7" id="KW-0969">Cilium</keyword>
<comment type="subunit">
    <text evidence="6">The basal body constitutes a major portion of the flagellar organelle and consists of a number of rings mounted on a central rod.</text>
</comment>
<dbReference type="OrthoDB" id="9792068at2"/>
<dbReference type="PANTHER" id="PTHR30435:SF12">
    <property type="entry name" value="FLAGELLAR BASAL BODY ROD PROTEIN FLGB"/>
    <property type="match status" value="1"/>
</dbReference>
<protein>
    <recommendedName>
        <fullName evidence="3 6">Flagellar basal body rod protein FlgB</fullName>
    </recommendedName>
</protein>
<comment type="subcellular location">
    <subcellularLocation>
        <location evidence="1 6">Bacterial flagellum basal body</location>
    </subcellularLocation>
</comment>
<dbReference type="STRING" id="48256.CLHUN_15900"/>
<evidence type="ECO:0000256" key="4">
    <source>
        <dbReference type="ARBA" id="ARBA00023143"/>
    </source>
</evidence>
<dbReference type="Proteomes" id="UP000191554">
    <property type="component" value="Unassembled WGS sequence"/>
</dbReference>
<dbReference type="AlphaFoldDB" id="A0A1V4SM71"/>
<evidence type="ECO:0000256" key="1">
    <source>
        <dbReference type="ARBA" id="ARBA00004117"/>
    </source>
</evidence>
<evidence type="ECO:0000256" key="5">
    <source>
        <dbReference type="ARBA" id="ARBA00024934"/>
    </source>
</evidence>
<accession>A0A1V4SM71</accession>
<keyword evidence="7" id="KW-0282">Flagellum</keyword>
<gene>
    <name evidence="7" type="primary">flgB</name>
    <name evidence="7" type="ORF">CLHUN_15900</name>
</gene>
<keyword evidence="7" id="KW-0966">Cell projection</keyword>
<keyword evidence="8" id="KW-1185">Reference proteome</keyword>